<comment type="caution">
    <text evidence="1">The sequence shown here is derived from an EMBL/GenBank/DDBJ whole genome shotgun (WGS) entry which is preliminary data.</text>
</comment>
<name>A0A5C6TUZ3_9SPHN</name>
<gene>
    <name evidence="1" type="ORF">FRZ32_09890</name>
</gene>
<keyword evidence="2" id="KW-1185">Reference proteome</keyword>
<dbReference type="RefSeq" id="WP_147043346.1">
    <property type="nucleotide sequence ID" value="NZ_BAABIR010000001.1"/>
</dbReference>
<dbReference type="EMBL" id="VOQQ01000001">
    <property type="protein sequence ID" value="TXC63940.1"/>
    <property type="molecule type" value="Genomic_DNA"/>
</dbReference>
<protein>
    <recommendedName>
        <fullName evidence="3">DUF2946 domain-containing protein</fullName>
    </recommendedName>
</protein>
<organism evidence="1 2">
    <name type="scientific">Allosphingosinicella ginsenosidimutans</name>
    <dbReference type="NCBI Taxonomy" id="1176539"/>
    <lineage>
        <taxon>Bacteria</taxon>
        <taxon>Pseudomonadati</taxon>
        <taxon>Pseudomonadota</taxon>
        <taxon>Alphaproteobacteria</taxon>
        <taxon>Sphingomonadales</taxon>
        <taxon>Sphingomonadaceae</taxon>
        <taxon>Allosphingosinicella</taxon>
    </lineage>
</organism>
<evidence type="ECO:0000313" key="2">
    <source>
        <dbReference type="Proteomes" id="UP000321249"/>
    </source>
</evidence>
<dbReference type="AlphaFoldDB" id="A0A5C6TUZ3"/>
<accession>A0A5C6TUZ3</accession>
<evidence type="ECO:0008006" key="3">
    <source>
        <dbReference type="Google" id="ProtNLM"/>
    </source>
</evidence>
<reference evidence="1 2" key="1">
    <citation type="journal article" date="2015" name="J. Microbiol.">
        <title>Sphingosinicella ginsenosidimutans sp. nov., with ginsenoside converting activity.</title>
        <authorList>
            <person name="Kim J.K."/>
            <person name="Kang M.S."/>
            <person name="Park S.C."/>
            <person name="Kim K.M."/>
            <person name="Choi K."/>
            <person name="Yoon M.H."/>
            <person name="Im W.T."/>
        </authorList>
    </citation>
    <scope>NUCLEOTIDE SEQUENCE [LARGE SCALE GENOMIC DNA]</scope>
    <source>
        <strain evidence="1 2">BS-11</strain>
    </source>
</reference>
<dbReference type="Proteomes" id="UP000321249">
    <property type="component" value="Unassembled WGS sequence"/>
</dbReference>
<evidence type="ECO:0000313" key="1">
    <source>
        <dbReference type="EMBL" id="TXC63940.1"/>
    </source>
</evidence>
<proteinExistence type="predicted"/>
<sequence>MTRWIALPERWPALLAVLIALLLRGGIAEGYMIGTDQSGSITVQLCSGRTMVMPMPGHPGGDHDGQPREMPCPFGVLAAPAMPSAPPIIASLPILIAPAFTAAFLPTFLKPQAAAPPPPATGPPAAA</sequence>